<comment type="caution">
    <text evidence="1">The sequence shown here is derived from an EMBL/GenBank/DDBJ whole genome shotgun (WGS) entry which is preliminary data.</text>
</comment>
<accession>A0AA39W441</accession>
<sequence>MLYIYNYTIRWLWAYFKSISQPNTSQTRLLSFRSHLLFKMIKYLKPLQLFQESRMRGTVFLGLNFTDKFVSLSISDRFKSYATEFGAFPRDERILDNLVDKVQECVSDEYNTLEGIIIATKLYPVGPLVNIHTLMEDLCKKGKFESLKYTCWKDNTASRRTDVECNLDFDMLDDASRSLGGRGGGDLLDMLSAKRMLQTSLDVLNTLVERER</sequence>
<proteinExistence type="predicted"/>
<reference evidence="1" key="1">
    <citation type="journal article" date="2022" name="Plant J.">
        <title>Strategies of tolerance reflected in two North American maple genomes.</title>
        <authorList>
            <person name="McEvoy S.L."/>
            <person name="Sezen U.U."/>
            <person name="Trouern-Trend A."/>
            <person name="McMahon S.M."/>
            <person name="Schaberg P.G."/>
            <person name="Yang J."/>
            <person name="Wegrzyn J.L."/>
            <person name="Swenson N.G."/>
        </authorList>
    </citation>
    <scope>NUCLEOTIDE SEQUENCE</scope>
    <source>
        <strain evidence="1">NS2018</strain>
    </source>
</reference>
<protein>
    <submittedName>
        <fullName evidence="1">Uncharacterized protein</fullName>
    </submittedName>
</protein>
<evidence type="ECO:0000313" key="2">
    <source>
        <dbReference type="Proteomes" id="UP001168877"/>
    </source>
</evidence>
<name>A0AA39W441_ACESA</name>
<keyword evidence="2" id="KW-1185">Reference proteome</keyword>
<dbReference type="AlphaFoldDB" id="A0AA39W441"/>
<reference evidence="1" key="2">
    <citation type="submission" date="2023-06" db="EMBL/GenBank/DDBJ databases">
        <authorList>
            <person name="Swenson N.G."/>
            <person name="Wegrzyn J.L."/>
            <person name="Mcevoy S.L."/>
        </authorList>
    </citation>
    <scope>NUCLEOTIDE SEQUENCE</scope>
    <source>
        <strain evidence="1">NS2018</strain>
        <tissue evidence="1">Leaf</tissue>
    </source>
</reference>
<organism evidence="1 2">
    <name type="scientific">Acer saccharum</name>
    <name type="common">Sugar maple</name>
    <dbReference type="NCBI Taxonomy" id="4024"/>
    <lineage>
        <taxon>Eukaryota</taxon>
        <taxon>Viridiplantae</taxon>
        <taxon>Streptophyta</taxon>
        <taxon>Embryophyta</taxon>
        <taxon>Tracheophyta</taxon>
        <taxon>Spermatophyta</taxon>
        <taxon>Magnoliopsida</taxon>
        <taxon>eudicotyledons</taxon>
        <taxon>Gunneridae</taxon>
        <taxon>Pentapetalae</taxon>
        <taxon>rosids</taxon>
        <taxon>malvids</taxon>
        <taxon>Sapindales</taxon>
        <taxon>Sapindaceae</taxon>
        <taxon>Hippocastanoideae</taxon>
        <taxon>Acereae</taxon>
        <taxon>Acer</taxon>
    </lineage>
</organism>
<dbReference type="Proteomes" id="UP001168877">
    <property type="component" value="Unassembled WGS sequence"/>
</dbReference>
<evidence type="ECO:0000313" key="1">
    <source>
        <dbReference type="EMBL" id="KAK0601768.1"/>
    </source>
</evidence>
<dbReference type="EMBL" id="JAUESC010000003">
    <property type="protein sequence ID" value="KAK0601768.1"/>
    <property type="molecule type" value="Genomic_DNA"/>
</dbReference>
<gene>
    <name evidence="1" type="ORF">LWI29_027256</name>
</gene>